<dbReference type="STRING" id="671987.R0IM06"/>
<dbReference type="OrthoDB" id="5530243at2759"/>
<reference evidence="3 4" key="1">
    <citation type="journal article" date="2012" name="PLoS Pathog.">
        <title>Diverse lifestyles and strategies of plant pathogenesis encoded in the genomes of eighteen Dothideomycetes fungi.</title>
        <authorList>
            <person name="Ohm R.A."/>
            <person name="Feau N."/>
            <person name="Henrissat B."/>
            <person name="Schoch C.L."/>
            <person name="Horwitz B.A."/>
            <person name="Barry K.W."/>
            <person name="Condon B.J."/>
            <person name="Copeland A.C."/>
            <person name="Dhillon B."/>
            <person name="Glaser F."/>
            <person name="Hesse C.N."/>
            <person name="Kosti I."/>
            <person name="LaButti K."/>
            <person name="Lindquist E.A."/>
            <person name="Lucas S."/>
            <person name="Salamov A.A."/>
            <person name="Bradshaw R.E."/>
            <person name="Ciuffetti L."/>
            <person name="Hamelin R.C."/>
            <person name="Kema G.H.J."/>
            <person name="Lawrence C."/>
            <person name="Scott J.A."/>
            <person name="Spatafora J.W."/>
            <person name="Turgeon B.G."/>
            <person name="de Wit P.J.G.M."/>
            <person name="Zhong S."/>
            <person name="Goodwin S.B."/>
            <person name="Grigoriev I.V."/>
        </authorList>
    </citation>
    <scope>NUCLEOTIDE SEQUENCE [LARGE SCALE GENOMIC DNA]</scope>
    <source>
        <strain evidence="4">28A</strain>
    </source>
</reference>
<dbReference type="EMBL" id="KB908615">
    <property type="protein sequence ID" value="EOA86060.1"/>
    <property type="molecule type" value="Genomic_DNA"/>
</dbReference>
<evidence type="ECO:0000256" key="1">
    <source>
        <dbReference type="SAM" id="MobiDB-lite"/>
    </source>
</evidence>
<feature type="compositionally biased region" description="Basic and acidic residues" evidence="1">
    <location>
        <begin position="18"/>
        <end position="29"/>
    </location>
</feature>
<dbReference type="InterPro" id="IPR049128">
    <property type="entry name" value="Pop8-like_dom"/>
</dbReference>
<reference evidence="3 4" key="2">
    <citation type="journal article" date="2013" name="PLoS Genet.">
        <title>Comparative genome structure, secondary metabolite, and effector coding capacity across Cochliobolus pathogens.</title>
        <authorList>
            <person name="Condon B.J."/>
            <person name="Leng Y."/>
            <person name="Wu D."/>
            <person name="Bushley K.E."/>
            <person name="Ohm R.A."/>
            <person name="Otillar R."/>
            <person name="Martin J."/>
            <person name="Schackwitz W."/>
            <person name="Grimwood J."/>
            <person name="MohdZainudin N."/>
            <person name="Xue C."/>
            <person name="Wang R."/>
            <person name="Manning V.A."/>
            <person name="Dhillon B."/>
            <person name="Tu Z.J."/>
            <person name="Steffenson B.J."/>
            <person name="Salamov A."/>
            <person name="Sun H."/>
            <person name="Lowry S."/>
            <person name="LaButti K."/>
            <person name="Han J."/>
            <person name="Copeland A."/>
            <person name="Lindquist E."/>
            <person name="Barry K."/>
            <person name="Schmutz J."/>
            <person name="Baker S.E."/>
            <person name="Ciuffetti L.M."/>
            <person name="Grigoriev I.V."/>
            <person name="Zhong S."/>
            <person name="Turgeon B.G."/>
        </authorList>
    </citation>
    <scope>NUCLEOTIDE SEQUENCE [LARGE SCALE GENOMIC DNA]</scope>
    <source>
        <strain evidence="4">28A</strain>
    </source>
</reference>
<protein>
    <recommendedName>
        <fullName evidence="2">Ribonucleases P/MRP subunit Pop8-like domain-containing protein</fullName>
    </recommendedName>
</protein>
<dbReference type="HOGENOM" id="CLU_115053_1_0_1"/>
<evidence type="ECO:0000313" key="3">
    <source>
        <dbReference type="EMBL" id="EOA86060.1"/>
    </source>
</evidence>
<dbReference type="GO" id="GO:0000171">
    <property type="term" value="F:ribonuclease MRP activity"/>
    <property type="evidence" value="ECO:0007669"/>
    <property type="project" value="TreeGrafter"/>
</dbReference>
<proteinExistence type="predicted"/>
<accession>R0IM06</accession>
<keyword evidence="4" id="KW-1185">Reference proteome</keyword>
<dbReference type="GO" id="GO:0004526">
    <property type="term" value="F:ribonuclease P activity"/>
    <property type="evidence" value="ECO:0007669"/>
    <property type="project" value="TreeGrafter"/>
</dbReference>
<dbReference type="GO" id="GO:0034965">
    <property type="term" value="P:intronic box C/D snoRNA processing"/>
    <property type="evidence" value="ECO:0007669"/>
    <property type="project" value="TreeGrafter"/>
</dbReference>
<feature type="domain" description="Ribonucleases P/MRP subunit Pop8-like" evidence="2">
    <location>
        <begin position="75"/>
        <end position="141"/>
    </location>
</feature>
<feature type="region of interest" description="Disordered" evidence="1">
    <location>
        <begin position="1"/>
        <end position="32"/>
    </location>
</feature>
<evidence type="ECO:0000259" key="2">
    <source>
        <dbReference type="Pfam" id="PF20976"/>
    </source>
</evidence>
<gene>
    <name evidence="3" type="ORF">SETTUDRAFT_110663</name>
</gene>
<dbReference type="GO" id="GO:0008033">
    <property type="term" value="P:tRNA processing"/>
    <property type="evidence" value="ECO:0007669"/>
    <property type="project" value="InterPro"/>
</dbReference>
<sequence>MPDATTTRPARQNRKRKNADDPGKQKESHTVSQCTMRNLPWTYFHLVLVTPSALASTSTCISTSTCTQTQTQTQLQTPSATTQQDMTPLVASPLLTAALRTYLGTMGSAIAVDILKTQGRSVWIRIPGPDARGVRAALSNWVGSADAEDVLGGGEAGRVRVAWRVVAWSGVLGVVVVGGGGDGRDMFG</sequence>
<dbReference type="GO" id="GO:0005655">
    <property type="term" value="C:nucleolar ribonuclease P complex"/>
    <property type="evidence" value="ECO:0007669"/>
    <property type="project" value="InterPro"/>
</dbReference>
<evidence type="ECO:0000313" key="4">
    <source>
        <dbReference type="Proteomes" id="UP000016935"/>
    </source>
</evidence>
<dbReference type="AlphaFoldDB" id="R0IM06"/>
<organism evidence="3 4">
    <name type="scientific">Exserohilum turcicum (strain 28A)</name>
    <name type="common">Northern leaf blight fungus</name>
    <name type="synonym">Setosphaeria turcica</name>
    <dbReference type="NCBI Taxonomy" id="671987"/>
    <lineage>
        <taxon>Eukaryota</taxon>
        <taxon>Fungi</taxon>
        <taxon>Dikarya</taxon>
        <taxon>Ascomycota</taxon>
        <taxon>Pezizomycotina</taxon>
        <taxon>Dothideomycetes</taxon>
        <taxon>Pleosporomycetidae</taxon>
        <taxon>Pleosporales</taxon>
        <taxon>Pleosporineae</taxon>
        <taxon>Pleosporaceae</taxon>
        <taxon>Exserohilum</taxon>
    </lineage>
</organism>
<name>R0IM06_EXST2</name>
<feature type="compositionally biased region" description="Polar residues" evidence="1">
    <location>
        <begin position="1"/>
        <end position="10"/>
    </location>
</feature>
<dbReference type="InterPro" id="IPR020347">
    <property type="entry name" value="Pop8"/>
</dbReference>
<dbReference type="Pfam" id="PF20976">
    <property type="entry name" value="Pop8"/>
    <property type="match status" value="1"/>
</dbReference>
<dbReference type="RefSeq" id="XP_008026336.1">
    <property type="nucleotide sequence ID" value="XM_008028145.1"/>
</dbReference>
<dbReference type="GeneID" id="19395433"/>
<dbReference type="Proteomes" id="UP000016935">
    <property type="component" value="Unassembled WGS sequence"/>
</dbReference>
<dbReference type="GO" id="GO:0000294">
    <property type="term" value="P:nuclear-transcribed mRNA catabolic process, RNase MRP-dependent"/>
    <property type="evidence" value="ECO:0007669"/>
    <property type="project" value="TreeGrafter"/>
</dbReference>
<dbReference type="PANTHER" id="PTHR28173:SF1">
    <property type="entry name" value="RIBONUCLEASES P_MRP PROTEIN SUBUNIT POP8"/>
    <property type="match status" value="1"/>
</dbReference>
<dbReference type="GO" id="GO:0000172">
    <property type="term" value="C:ribonuclease MRP complex"/>
    <property type="evidence" value="ECO:0007669"/>
    <property type="project" value="InterPro"/>
</dbReference>
<dbReference type="PANTHER" id="PTHR28173">
    <property type="entry name" value="RIBONUCLEASES P/MRP PROTEIN SUBUNIT POP8"/>
    <property type="match status" value="1"/>
</dbReference>
<dbReference type="eggNOG" id="ENOG502SCWV">
    <property type="taxonomic scope" value="Eukaryota"/>
</dbReference>